<gene>
    <name evidence="1" type="ORF">ymoll0001_40860</name>
</gene>
<proteinExistence type="predicted"/>
<dbReference type="EMBL" id="AALD02000072">
    <property type="protein sequence ID" value="EEQ08737.1"/>
    <property type="molecule type" value="Genomic_DNA"/>
</dbReference>
<comment type="caution">
    <text evidence="1">The sequence shown here is derived from an EMBL/GenBank/DDBJ whole genome shotgun (WGS) entry which is preliminary data.</text>
</comment>
<reference evidence="1" key="1">
    <citation type="submission" date="2008-12" db="EMBL/GenBank/DDBJ databases">
        <title>Annotation of the Yersinia mollaretii ATCC 43969 genome.</title>
        <authorList>
            <person name="Read T.D."/>
            <person name="Akmal A."/>
            <person name="Bishop-Lilly K."/>
            <person name="Chen P.E."/>
            <person name="Cook C."/>
            <person name="Kiley M.P."/>
            <person name="Lentz S."/>
            <person name="Mateczun A."/>
            <person name="Nagarajan N."/>
            <person name="Nolan N."/>
            <person name="Osborne B.I."/>
            <person name="Pop M."/>
            <person name="Sozhamannan S."/>
            <person name="Stewart A.C."/>
            <person name="Sulakvelidze A."/>
            <person name="Thomason B."/>
            <person name="Willner K."/>
            <person name="Zwick M.E."/>
        </authorList>
    </citation>
    <scope>NUCLEOTIDE SEQUENCE [LARGE SCALE GENOMIC DNA]</scope>
    <source>
        <strain evidence="1">ATCC 43969</strain>
    </source>
</reference>
<name>A0ABM9Y4U3_YERMW</name>
<evidence type="ECO:0000313" key="2">
    <source>
        <dbReference type="Proteomes" id="UP000003027"/>
    </source>
</evidence>
<evidence type="ECO:0000313" key="1">
    <source>
        <dbReference type="EMBL" id="EEQ08737.1"/>
    </source>
</evidence>
<sequence>MKSGFCDITQLLNLYDKLLLRRPQSSHPQCSIKGADLT</sequence>
<dbReference type="Proteomes" id="UP000003027">
    <property type="component" value="Unassembled WGS sequence"/>
</dbReference>
<protein>
    <submittedName>
        <fullName evidence="1">Uncharacterized protein</fullName>
    </submittedName>
</protein>
<accession>A0ABM9Y4U3</accession>
<organism evidence="1 2">
    <name type="scientific">Yersinia mollaretii (strain ATCC 43969 / DSM 18520 / CIP 103324 / CNY 7263 / WAIP 204)</name>
    <dbReference type="NCBI Taxonomy" id="349967"/>
    <lineage>
        <taxon>Bacteria</taxon>
        <taxon>Pseudomonadati</taxon>
        <taxon>Pseudomonadota</taxon>
        <taxon>Gammaproteobacteria</taxon>
        <taxon>Enterobacterales</taxon>
        <taxon>Yersiniaceae</taxon>
        <taxon>Yersinia</taxon>
    </lineage>
</organism>
<keyword evidence="2" id="KW-1185">Reference proteome</keyword>